<protein>
    <recommendedName>
        <fullName evidence="6">Calponin-homology (CH) domain-containing protein</fullName>
    </recommendedName>
</protein>
<feature type="compositionally biased region" description="Low complexity" evidence="5">
    <location>
        <begin position="1441"/>
        <end position="1456"/>
    </location>
</feature>
<feature type="compositionally biased region" description="Basic and acidic residues" evidence="5">
    <location>
        <begin position="1345"/>
        <end position="1357"/>
    </location>
</feature>
<dbReference type="InterPro" id="IPR051185">
    <property type="entry name" value="ASPM"/>
</dbReference>
<feature type="region of interest" description="Disordered" evidence="5">
    <location>
        <begin position="1183"/>
        <end position="1217"/>
    </location>
</feature>
<dbReference type="PROSITE" id="PS50021">
    <property type="entry name" value="CH"/>
    <property type="match status" value="1"/>
</dbReference>
<dbReference type="GO" id="GO:0051295">
    <property type="term" value="P:establishment of meiotic spindle localization"/>
    <property type="evidence" value="ECO:0007669"/>
    <property type="project" value="TreeGrafter"/>
</dbReference>
<evidence type="ECO:0000313" key="7">
    <source>
        <dbReference type="EMBL" id="CAE0817817.1"/>
    </source>
</evidence>
<dbReference type="GO" id="GO:0000922">
    <property type="term" value="C:spindle pole"/>
    <property type="evidence" value="ECO:0007669"/>
    <property type="project" value="TreeGrafter"/>
</dbReference>
<feature type="domain" description="Calponin-homology (CH)" evidence="6">
    <location>
        <begin position="314"/>
        <end position="453"/>
    </location>
</feature>
<evidence type="ECO:0000256" key="1">
    <source>
        <dbReference type="ARBA" id="ARBA00004496"/>
    </source>
</evidence>
<proteinExistence type="predicted"/>
<keyword evidence="3" id="KW-0677">Repeat</keyword>
<dbReference type="Pfam" id="PF00307">
    <property type="entry name" value="CH"/>
    <property type="match status" value="1"/>
</dbReference>
<reference evidence="7" key="1">
    <citation type="submission" date="2021-01" db="EMBL/GenBank/DDBJ databases">
        <authorList>
            <person name="Corre E."/>
            <person name="Pelletier E."/>
            <person name="Niang G."/>
            <person name="Scheremetjew M."/>
            <person name="Finn R."/>
            <person name="Kale V."/>
            <person name="Holt S."/>
            <person name="Cochrane G."/>
            <person name="Meng A."/>
            <person name="Brown T."/>
            <person name="Cohen L."/>
        </authorList>
    </citation>
    <scope>NUCLEOTIDE SEQUENCE</scope>
    <source>
        <strain evidence="7">CCMP1594</strain>
    </source>
</reference>
<dbReference type="InterPro" id="IPR000048">
    <property type="entry name" value="IQ_motif_EF-hand-BS"/>
</dbReference>
<dbReference type="InterPro" id="IPR001715">
    <property type="entry name" value="CH_dom"/>
</dbReference>
<dbReference type="SMART" id="SM00015">
    <property type="entry name" value="IQ"/>
    <property type="match status" value="11"/>
</dbReference>
<dbReference type="PANTHER" id="PTHR22706:SF1">
    <property type="entry name" value="ASSEMBLY FACTOR FOR SPINDLE MICROTUBULES"/>
    <property type="match status" value="1"/>
</dbReference>
<dbReference type="Gene3D" id="1.10.418.10">
    <property type="entry name" value="Calponin-like domain"/>
    <property type="match status" value="2"/>
</dbReference>
<name>A0A7S4LB57_9EUGL</name>
<dbReference type="GO" id="GO:0007051">
    <property type="term" value="P:spindle organization"/>
    <property type="evidence" value="ECO:0007669"/>
    <property type="project" value="TreeGrafter"/>
</dbReference>
<dbReference type="InterPro" id="IPR027417">
    <property type="entry name" value="P-loop_NTPase"/>
</dbReference>
<dbReference type="GO" id="GO:0005516">
    <property type="term" value="F:calmodulin binding"/>
    <property type="evidence" value="ECO:0007669"/>
    <property type="project" value="UniProtKB-KW"/>
</dbReference>
<keyword evidence="2" id="KW-0963">Cytoplasm</keyword>
<dbReference type="InterPro" id="IPR036872">
    <property type="entry name" value="CH_dom_sf"/>
</dbReference>
<dbReference type="Gene3D" id="1.20.5.190">
    <property type="match status" value="1"/>
</dbReference>
<evidence type="ECO:0000256" key="3">
    <source>
        <dbReference type="ARBA" id="ARBA00022737"/>
    </source>
</evidence>
<gene>
    <name evidence="7" type="ORF">EGYM00163_LOCUS28985</name>
</gene>
<dbReference type="GO" id="GO:0005737">
    <property type="term" value="C:cytoplasm"/>
    <property type="evidence" value="ECO:0007669"/>
    <property type="project" value="UniProtKB-SubCell"/>
</dbReference>
<dbReference type="PANTHER" id="PTHR22706">
    <property type="entry name" value="ASSEMBLY FACTOR FOR SPINDLE MICROTUBULES"/>
    <property type="match status" value="1"/>
</dbReference>
<dbReference type="EMBL" id="HBJA01083064">
    <property type="protein sequence ID" value="CAE0817817.1"/>
    <property type="molecule type" value="Transcribed_RNA"/>
</dbReference>
<sequence length="1495" mass="168236">MDKVLHHVTALIDGGQFAMQQDCFDPAIQNDLLQMLESYSATWLRLGLETLFGTRIDVRTTTKKLALHRLSLGSSTTINEDCREFIRAFVLQHPQQPTSSATPGAVAEQHVLRAIAMLVLFLDAAKAKELLDRRPPLFRAAAQYKSSRALLTHFVRVHLRGPEQEVWARLSGLGYNFRVQQREIEEIPWGITDLTEQVKDGIRIARVLDLWTAATETTAILPTMQRAQTPSQEVDNWKKICTHLKQHCNLDLELRGFKADRVVAQHPQHTYNLLWNLSLHVLMPTLAPKDVVDWERRRLNPRAGDTETTLYMDKPVLQALLDWTATACMQHGLKVNNLTSSFVDGRAFCYLLATYCPKLVPPERVKMPQKEYHHESLVAVDEVVEGQSWKASFDVKANPEDDPVTHNFKLLQAAIDRLGLIPPLITRKNLVGGGPGDERIVAIFLAFLFQRLRCIRRQSEAVATIWRAWRTRLESRVTLRHSAAAVKVQSTWRGFAARRAYSRQRHALVRLQVHLRAAVCQRRYQRLRVAALRIQGRRRAIVACRRQRNGYLRLKAAIRFVQTRRRATVACRRQRSEYLRLKATAGCVQARRRAIVACRRQHARHLRLKAAAIKLQTQWRGVMARQQLQHLRETARRLHETAMAVKVQSWWRASWCRMIFNYETGVLKAAVRMARGGLQRRRYQRLRAAVCQAQAWRRGTVACRKQRSAYQSLREATIVLQTAWRARQCRAAYEHHRMVVIRAQAMVRCKQQQRRYQSWRDTVSPATLVLQRAWRRRALRCRWHALVATATANARASRRQRCLRLCHAARLLQGLWRRNVCTAYVNLVTRAQALVRCILTRRAYAVIRRGVVRQQALFRGSIARRAFAAEREAARAVAAGQVRAAVKTWVVRVAVQRLVQQRRAELSEPLEHRAASVLQRRWRASRRQIAAQEEAQARRSAASRITAWAHARLARRRFLAKRALAMKLQALWRGYRVRDMKYTAAGLLEHWQKSHKISQVLAAVKKLEVKTEGSFMVRRMVVKAGVIPLLVSYITGSNQSGVGGHLVSHALGVLIHLCRSQCCMPAMWREPLLVPALCDFLFTHKEQYELFGKCMGLVELMQRDEARFVKVFGAPMCLKKLHKLQDYYASKMKDAQRSAVYQTARSVSSAQVFCAPATRPRSGSVLPPVRSCSMKPAEIPCRVLRPNSTDPGPSAESWLRKRKRGVDLPKPGPRPAQVMGTAAASAAAIAAGEVQAVDGLASRDAGGAAISTEAVDQGSEVATSSTTEPHVVARAAGSSRDGIRATPAPTYRVGTKRTHESEDGSATADGSPGASQSTSDSLAGQSAAAATAKTEPTWVQSKRPRLGDQEDAKDQAKAKGSAKPLLEESDCQQVSNARKRKREDTDLTVSKRAVHTSPSKFAVPSSPMPGTPRRHTMPSPSPSTPCRDSTPRRAQPGTPTAGLLRSPAPAPAAERAAEVGPLVVQRYHKRESCRDALQRVLALLRSRSSKNSGER</sequence>
<dbReference type="Pfam" id="PF00612">
    <property type="entry name" value="IQ"/>
    <property type="match status" value="3"/>
</dbReference>
<evidence type="ECO:0000259" key="6">
    <source>
        <dbReference type="PROSITE" id="PS50021"/>
    </source>
</evidence>
<evidence type="ECO:0000256" key="2">
    <source>
        <dbReference type="ARBA" id="ARBA00022490"/>
    </source>
</evidence>
<keyword evidence="4" id="KW-0112">Calmodulin-binding</keyword>
<comment type="subcellular location">
    <subcellularLocation>
        <location evidence="1">Cytoplasm</location>
    </subcellularLocation>
</comment>
<evidence type="ECO:0000256" key="5">
    <source>
        <dbReference type="SAM" id="MobiDB-lite"/>
    </source>
</evidence>
<feature type="compositionally biased region" description="Polar residues" evidence="5">
    <location>
        <begin position="1313"/>
        <end position="1324"/>
    </location>
</feature>
<dbReference type="GO" id="GO:0000278">
    <property type="term" value="P:mitotic cell cycle"/>
    <property type="evidence" value="ECO:0007669"/>
    <property type="project" value="TreeGrafter"/>
</dbReference>
<dbReference type="SUPFAM" id="SSF47576">
    <property type="entry name" value="Calponin-homology domain, CH-domain"/>
    <property type="match status" value="1"/>
</dbReference>
<accession>A0A7S4LB57</accession>
<organism evidence="7">
    <name type="scientific">Eutreptiella gymnastica</name>
    <dbReference type="NCBI Taxonomy" id="73025"/>
    <lineage>
        <taxon>Eukaryota</taxon>
        <taxon>Discoba</taxon>
        <taxon>Euglenozoa</taxon>
        <taxon>Euglenida</taxon>
        <taxon>Spirocuta</taxon>
        <taxon>Euglenophyceae</taxon>
        <taxon>Eutreptiales</taxon>
        <taxon>Eutreptiaceae</taxon>
        <taxon>Eutreptiella</taxon>
    </lineage>
</organism>
<feature type="region of interest" description="Disordered" evidence="5">
    <location>
        <begin position="1254"/>
        <end position="1456"/>
    </location>
</feature>
<dbReference type="PROSITE" id="PS50096">
    <property type="entry name" value="IQ"/>
    <property type="match status" value="5"/>
</dbReference>
<evidence type="ECO:0000256" key="4">
    <source>
        <dbReference type="ARBA" id="ARBA00022860"/>
    </source>
</evidence>
<dbReference type="SUPFAM" id="SSF52540">
    <property type="entry name" value="P-loop containing nucleoside triphosphate hydrolases"/>
    <property type="match status" value="1"/>
</dbReference>